<name>A0ABP3W6D6_CLOSU</name>
<proteinExistence type="predicted"/>
<reference evidence="3" key="1">
    <citation type="journal article" date="2019" name="Int. J. Syst. Evol. Microbiol.">
        <title>The Global Catalogue of Microorganisms (GCM) 10K type strain sequencing project: providing services to taxonomists for standard genome sequencing and annotation.</title>
        <authorList>
            <consortium name="The Broad Institute Genomics Platform"/>
            <consortium name="The Broad Institute Genome Sequencing Center for Infectious Disease"/>
            <person name="Wu L."/>
            <person name="Ma J."/>
        </authorList>
    </citation>
    <scope>NUCLEOTIDE SEQUENCE [LARGE SCALE GENOMIC DNA]</scope>
    <source>
        <strain evidence="3">JCM 1417</strain>
    </source>
</reference>
<dbReference type="EMBL" id="BAAACI010000008">
    <property type="protein sequence ID" value="GAA0778433.1"/>
    <property type="molecule type" value="Genomic_DNA"/>
</dbReference>
<dbReference type="Proteomes" id="UP001501047">
    <property type="component" value="Unassembled WGS sequence"/>
</dbReference>
<feature type="region of interest" description="Disordered" evidence="1">
    <location>
        <begin position="1"/>
        <end position="47"/>
    </location>
</feature>
<feature type="compositionally biased region" description="Basic and acidic residues" evidence="1">
    <location>
        <begin position="34"/>
        <end position="47"/>
    </location>
</feature>
<evidence type="ECO:0000256" key="1">
    <source>
        <dbReference type="SAM" id="MobiDB-lite"/>
    </source>
</evidence>
<gene>
    <name evidence="2" type="ORF">GCM10008908_35370</name>
</gene>
<organism evidence="2 3">
    <name type="scientific">Clostridium subterminale</name>
    <dbReference type="NCBI Taxonomy" id="1550"/>
    <lineage>
        <taxon>Bacteria</taxon>
        <taxon>Bacillati</taxon>
        <taxon>Bacillota</taxon>
        <taxon>Clostridia</taxon>
        <taxon>Eubacteriales</taxon>
        <taxon>Clostridiaceae</taxon>
        <taxon>Clostridium</taxon>
    </lineage>
</organism>
<accession>A0ABP3W6D6</accession>
<comment type="caution">
    <text evidence="2">The sequence shown here is derived from an EMBL/GenBank/DDBJ whole genome shotgun (WGS) entry which is preliminary data.</text>
</comment>
<sequence length="47" mass="5527">MHEIRKGSECKNEREEGKEKQEEIQEKSTLGKQEGNDEKSNETTKYL</sequence>
<evidence type="ECO:0000313" key="2">
    <source>
        <dbReference type="EMBL" id="GAA0778433.1"/>
    </source>
</evidence>
<evidence type="ECO:0000313" key="3">
    <source>
        <dbReference type="Proteomes" id="UP001501047"/>
    </source>
</evidence>
<keyword evidence="3" id="KW-1185">Reference proteome</keyword>
<feature type="compositionally biased region" description="Basic and acidic residues" evidence="1">
    <location>
        <begin position="1"/>
        <end position="26"/>
    </location>
</feature>
<protein>
    <submittedName>
        <fullName evidence="2">Uncharacterized protein</fullName>
    </submittedName>
</protein>